<gene>
    <name evidence="1" type="ORF">AVEN_149466_1</name>
</gene>
<dbReference type="AlphaFoldDB" id="A0A4Y2D6E0"/>
<keyword evidence="2" id="KW-1185">Reference proteome</keyword>
<organism evidence="1 2">
    <name type="scientific">Araneus ventricosus</name>
    <name type="common">Orbweaver spider</name>
    <name type="synonym">Epeira ventricosa</name>
    <dbReference type="NCBI Taxonomy" id="182803"/>
    <lineage>
        <taxon>Eukaryota</taxon>
        <taxon>Metazoa</taxon>
        <taxon>Ecdysozoa</taxon>
        <taxon>Arthropoda</taxon>
        <taxon>Chelicerata</taxon>
        <taxon>Arachnida</taxon>
        <taxon>Araneae</taxon>
        <taxon>Araneomorphae</taxon>
        <taxon>Entelegynae</taxon>
        <taxon>Araneoidea</taxon>
        <taxon>Araneidae</taxon>
        <taxon>Araneus</taxon>
    </lineage>
</organism>
<evidence type="ECO:0000313" key="2">
    <source>
        <dbReference type="Proteomes" id="UP000499080"/>
    </source>
</evidence>
<accession>A0A4Y2D6E0</accession>
<protein>
    <submittedName>
        <fullName evidence="1">Uncharacterized protein</fullName>
    </submittedName>
</protein>
<reference evidence="1 2" key="1">
    <citation type="journal article" date="2019" name="Sci. Rep.">
        <title>Orb-weaving spider Araneus ventricosus genome elucidates the spidroin gene catalogue.</title>
        <authorList>
            <person name="Kono N."/>
            <person name="Nakamura H."/>
            <person name="Ohtoshi R."/>
            <person name="Moran D.A.P."/>
            <person name="Shinohara A."/>
            <person name="Yoshida Y."/>
            <person name="Fujiwara M."/>
            <person name="Mori M."/>
            <person name="Tomita M."/>
            <person name="Arakawa K."/>
        </authorList>
    </citation>
    <scope>NUCLEOTIDE SEQUENCE [LARGE SCALE GENOMIC DNA]</scope>
</reference>
<evidence type="ECO:0000313" key="1">
    <source>
        <dbReference type="EMBL" id="GBM11538.1"/>
    </source>
</evidence>
<feature type="non-terminal residue" evidence="1">
    <location>
        <position position="1"/>
    </location>
</feature>
<comment type="caution">
    <text evidence="1">The sequence shown here is derived from an EMBL/GenBank/DDBJ whole genome shotgun (WGS) entry which is preliminary data.</text>
</comment>
<dbReference type="EMBL" id="BGPR01088510">
    <property type="protein sequence ID" value="GBM11538.1"/>
    <property type="molecule type" value="Genomic_DNA"/>
</dbReference>
<proteinExistence type="predicted"/>
<dbReference type="Proteomes" id="UP000499080">
    <property type="component" value="Unassembled WGS sequence"/>
</dbReference>
<sequence length="152" mass="17433">FLTTSGVQKINTWTSYCQNTIRAWAIPILSFPIRKTPVQLLCLWRTWHASSLCHQVTKCRLTLSYHLRCPEDQHMEAWMKSITNRCLLNFITSHEDLLKSELRNSLHFSSHCEAHVSHHVLLLLSLGTFHARDGSSVSVSQAQPHVHHASNL</sequence>
<name>A0A4Y2D6E0_ARAVE</name>